<keyword evidence="4" id="KW-1185">Reference proteome</keyword>
<reference evidence="3 4" key="1">
    <citation type="journal article" date="2012" name="BMC Genomics">
        <title>Complete genome sequence of Saccharothrix espanaensis DSM 44229T and comparison to the other completely sequenced Pseudonocardiaceae.</title>
        <authorList>
            <person name="Strobel T."/>
            <person name="Al-Dilaimi A."/>
            <person name="Blom J."/>
            <person name="Gessner A."/>
            <person name="Kalinowski J."/>
            <person name="Luzhetska M."/>
            <person name="Puhler A."/>
            <person name="Szczepanowski R."/>
            <person name="Bechthold A."/>
            <person name="Ruckert C."/>
        </authorList>
    </citation>
    <scope>NUCLEOTIDE SEQUENCE [LARGE SCALE GENOMIC DNA]</scope>
    <source>
        <strain evidence="4">ATCC 51144 / DSM 44229 / JCM 9112 / NBRC 15066 / NRRL 15764</strain>
    </source>
</reference>
<keyword evidence="2" id="KW-0472">Membrane</keyword>
<feature type="transmembrane region" description="Helical" evidence="2">
    <location>
        <begin position="28"/>
        <end position="50"/>
    </location>
</feature>
<dbReference type="BioCyc" id="SESP1179773:BN6_RS08455-MONOMER"/>
<gene>
    <name evidence="3" type="ordered locus">BN6_17240</name>
</gene>
<dbReference type="PATRIC" id="fig|1179773.3.peg.1728"/>
<evidence type="ECO:0008006" key="5">
    <source>
        <dbReference type="Google" id="ProtNLM"/>
    </source>
</evidence>
<dbReference type="Gene3D" id="2.60.120.200">
    <property type="match status" value="1"/>
</dbReference>
<dbReference type="InterPro" id="IPR006311">
    <property type="entry name" value="TAT_signal"/>
</dbReference>
<sequence length="276" mass="30480">MELARTNPAPANRPPESTRGRDLSRRTVLAGAAAVPLIVAGGGVSAAAAWRLRWSPQASDQGLDAFENVEDDRAGSHPGVEHITVRGSDYRFDMHTRDRDTSTDRQRNEVAGMRSDGGNVVLREGETWRFTYSMFIPSSLKATTTFTHVMQTKMPGLGSLPVTVMSLRRTGGTQRIEFKVVEGNVLVGATDLAPLHNRWLDTEVEIKIGDGTAGRVRWILRNDGKTVLDQAKSGVDTWLGDRLRPKWGIYRSLGDTSGALQNCYLLLRNLKAYKFE</sequence>
<evidence type="ECO:0000256" key="2">
    <source>
        <dbReference type="SAM" id="Phobius"/>
    </source>
</evidence>
<name>K0JPP7_SACES</name>
<feature type="region of interest" description="Disordered" evidence="1">
    <location>
        <begin position="1"/>
        <end position="24"/>
    </location>
</feature>
<dbReference type="PROSITE" id="PS51318">
    <property type="entry name" value="TAT"/>
    <property type="match status" value="1"/>
</dbReference>
<evidence type="ECO:0000256" key="1">
    <source>
        <dbReference type="SAM" id="MobiDB-lite"/>
    </source>
</evidence>
<dbReference type="AlphaFoldDB" id="K0JPP7"/>
<keyword evidence="2" id="KW-1133">Transmembrane helix</keyword>
<evidence type="ECO:0000313" key="4">
    <source>
        <dbReference type="Proteomes" id="UP000006281"/>
    </source>
</evidence>
<proteinExistence type="predicted"/>
<dbReference type="EMBL" id="HE804045">
    <property type="protein sequence ID" value="CCH29045.1"/>
    <property type="molecule type" value="Genomic_DNA"/>
</dbReference>
<dbReference type="Proteomes" id="UP000006281">
    <property type="component" value="Chromosome"/>
</dbReference>
<dbReference type="eggNOG" id="ENOG50313CI">
    <property type="taxonomic scope" value="Bacteria"/>
</dbReference>
<dbReference type="KEGG" id="sesp:BN6_17240"/>
<feature type="compositionally biased region" description="Low complexity" evidence="1">
    <location>
        <begin position="1"/>
        <end position="10"/>
    </location>
</feature>
<dbReference type="HOGENOM" id="CLU_064499_0_0_11"/>
<accession>K0JPP7</accession>
<protein>
    <recommendedName>
        <fullName evidence="5">Tat pathway signal sequence domain protein</fullName>
    </recommendedName>
</protein>
<evidence type="ECO:0000313" key="3">
    <source>
        <dbReference type="EMBL" id="CCH29045.1"/>
    </source>
</evidence>
<keyword evidence="2" id="KW-0812">Transmembrane</keyword>
<organism evidence="3 4">
    <name type="scientific">Saccharothrix espanaensis (strain ATCC 51144 / DSM 44229 / JCM 9112 / NBRC 15066 / NRRL 15764)</name>
    <dbReference type="NCBI Taxonomy" id="1179773"/>
    <lineage>
        <taxon>Bacteria</taxon>
        <taxon>Bacillati</taxon>
        <taxon>Actinomycetota</taxon>
        <taxon>Actinomycetes</taxon>
        <taxon>Pseudonocardiales</taxon>
        <taxon>Pseudonocardiaceae</taxon>
        <taxon>Saccharothrix</taxon>
    </lineage>
</organism>
<dbReference type="STRING" id="1179773.BN6_17240"/>